<dbReference type="Gene3D" id="2.10.70.80">
    <property type="match status" value="1"/>
</dbReference>
<reference evidence="17 18" key="1">
    <citation type="journal article" date="2019" name="Proc. Natl. Acad. Sci. U.S.A.">
        <title>Regulatory changes in pterin and carotenoid genes underlie balanced color polymorphisms in the wall lizard.</title>
        <authorList>
            <person name="Andrade P."/>
            <person name="Pinho C."/>
            <person name="Perez I de Lanuza G."/>
            <person name="Afonso S."/>
            <person name="Brejcha J."/>
            <person name="Rubin C.J."/>
            <person name="Wallerman O."/>
            <person name="Pereira P."/>
            <person name="Sabatino S.J."/>
            <person name="Bellati A."/>
            <person name="Pellitteri-Rosa D."/>
            <person name="Bosakova Z."/>
            <person name="Bunikis I."/>
            <person name="Carretero M.A."/>
            <person name="Feiner N."/>
            <person name="Marsik P."/>
            <person name="Pauperio F."/>
            <person name="Salvi D."/>
            <person name="Soler L."/>
            <person name="While G.M."/>
            <person name="Uller T."/>
            <person name="Font E."/>
            <person name="Andersson L."/>
            <person name="Carneiro M."/>
        </authorList>
    </citation>
    <scope>NUCLEOTIDE SEQUENCE</scope>
</reference>
<evidence type="ECO:0000256" key="5">
    <source>
        <dbReference type="ARBA" id="ARBA00022737"/>
    </source>
</evidence>
<dbReference type="Gene3D" id="3.30.60.270">
    <property type="match status" value="1"/>
</dbReference>
<evidence type="ECO:0000256" key="13">
    <source>
        <dbReference type="ARBA" id="ARBA00093511"/>
    </source>
</evidence>
<keyword evidence="8 15" id="KW-0472">Membrane</keyword>
<dbReference type="InterPro" id="IPR031778">
    <property type="entry name" value="Sortilin_N"/>
</dbReference>
<dbReference type="InterPro" id="IPR013783">
    <property type="entry name" value="Ig-like_fold"/>
</dbReference>
<evidence type="ECO:0000256" key="1">
    <source>
        <dbReference type="ARBA" id="ARBA00010818"/>
    </source>
</evidence>
<evidence type="ECO:0000256" key="2">
    <source>
        <dbReference type="ARBA" id="ARBA00022475"/>
    </source>
</evidence>
<dbReference type="FunFam" id="2.60.40.10:FF:000083">
    <property type="entry name" value="Sortilin-related VPS10 domain containing receptor 2"/>
    <property type="match status" value="1"/>
</dbReference>
<dbReference type="InterPro" id="IPR000601">
    <property type="entry name" value="PKD_dom"/>
</dbReference>
<evidence type="ECO:0000256" key="4">
    <source>
        <dbReference type="ARBA" id="ARBA00022729"/>
    </source>
</evidence>
<gene>
    <name evidence="17" type="primary">SORCS3</name>
</gene>
<dbReference type="Ensembl" id="ENSPMRT00000005579.1">
    <property type="protein sequence ID" value="ENSPMRP00000005236.1"/>
    <property type="gene ID" value="ENSPMRG00000003596.1"/>
</dbReference>
<keyword evidence="7" id="KW-0770">Synapse</keyword>
<keyword evidence="2" id="KW-1003">Cell membrane</keyword>
<dbReference type="Pfam" id="PF00801">
    <property type="entry name" value="PKD"/>
    <property type="match status" value="1"/>
</dbReference>
<evidence type="ECO:0000256" key="6">
    <source>
        <dbReference type="ARBA" id="ARBA00022989"/>
    </source>
</evidence>
<dbReference type="PANTHER" id="PTHR12106">
    <property type="entry name" value="SORTILIN RELATED"/>
    <property type="match status" value="1"/>
</dbReference>
<dbReference type="GeneTree" id="ENSGT01030000234563"/>
<feature type="compositionally biased region" description="Gly residues" evidence="14">
    <location>
        <begin position="91"/>
        <end position="100"/>
    </location>
</feature>
<keyword evidence="4" id="KW-0732">Signal</keyword>
<dbReference type="PANTHER" id="PTHR12106:SF10">
    <property type="entry name" value="VPS10 DOMAIN-CONTAINING RECEPTOR SORCS3"/>
    <property type="match status" value="1"/>
</dbReference>
<dbReference type="Gene3D" id="2.130.10.10">
    <property type="entry name" value="YVTN repeat-like/Quinoprotein amine dehydrogenase"/>
    <property type="match status" value="1"/>
</dbReference>
<dbReference type="SMART" id="SM00602">
    <property type="entry name" value="VPS10"/>
    <property type="match status" value="1"/>
</dbReference>
<comment type="subcellular location">
    <subcellularLocation>
        <location evidence="10">Postsynaptic density</location>
    </subcellularLocation>
    <subcellularLocation>
        <location evidence="11">Synaptic cell membrane</location>
        <topology evidence="11">Single-pass type I membrane protein</topology>
    </subcellularLocation>
</comment>
<dbReference type="GO" id="GO:0098978">
    <property type="term" value="C:glutamatergic synapse"/>
    <property type="evidence" value="ECO:0007669"/>
    <property type="project" value="Ensembl"/>
</dbReference>
<comment type="similarity">
    <text evidence="1">Belongs to the VPS10-related sortilin family. SORCS subfamily.</text>
</comment>
<feature type="transmembrane region" description="Helical" evidence="15">
    <location>
        <begin position="1223"/>
        <end position="1241"/>
    </location>
</feature>
<dbReference type="InterPro" id="IPR006581">
    <property type="entry name" value="VPS10"/>
</dbReference>
<sequence>MERGSGWSSGCCSIAWIASTWLWLGTWRFTGAEITCRSCFAAAASFSTSPASFRVQLLQQQQPPPPPLEVPRGVPLGPSGDGGEGEALPGKPGGGWGAGGEGEEREGGGGGGGGGGREEALRKDRGPGRGQPAARGVGGLSAGGARRGAAAGALKGTGRARRSPTPGQLFSARARGSGDSPALGREETERAPGAAREEAEEAGVSLGKMPGGNPRERRARRSAEERQPLAPDSLGAEAGAWGVSLTDGQKAPRAPGKGSREEGRTGKLRGAAGAGEEWRLSSTTFALAGDSAHNQAMVHWSGYNSSVILILTKLYDFNLGSVTESSLWRSTDYGTTYEKLNDKVGLKTVLSYLYVSPTNKRKIMLLSDPEIESSILISNDEGATYQKYRLSFYIQSLLFHPKQEDWILAYSLDQKLYSSMDFGRRWQIMHERITPNRFYWSVTGLDKEPDLVHMEARTTDGHAHYITCRIQECSETTKSGPFLHSIDTSSLVVQDEYIFIQVTTGGRANYYVSYRREPFTQIKLPKYSLPKDMHIISTNENQVFAAVQEWNQNDTYNLYISDTRGIYFTLALENVKSNRGLEGNVVIDLYEVAGIKGIFLANKKVEDQIKTFITYNKGRDWRLLQAPDSDLRGDPIHCLLPFCSLHLHLQISENPYTSGSIASKETVPGLLVATGNVGPELSYTDVGMFVSSDGGNSWRQIFEEEYNVWFLDWGGALVAMKHTSMPIVHLWVSFDEGRTWNKYGFTSKPLFVDGSLVEPGIESQIMTIFGHINLRSEWQLVKVDYKSFFSRRCNKDDFQTWHLHNQGEPCVMGERKIYKKRKAGAWCALTRDYSRTVVSEPCICAEWDFECDYGYERHSNNQCIPAFWFSPSSQLKECSLGQSYLNSTGYRRIVSNNCTDGLREKYAAKPGQCPGKAPRGLHILTSNGKLVAEQGFNTTFRILMEEGDLQRTNIQLDFGDGTAVSYANFSPIEDGIRHIYKSTGIFQVTAYAENNLGSDLAALFLHVICPVERVDLRVPFVAIRNKEVNITAVVWPNQSGTLTYFWWFGNNTKPFITLDSSISYTFTAEGRNTVTVQVSAGSVLIQDTKNIAVHEYFQSQLLSFSPNLDYHNPDIPEWREDIGRVIKRALVQVTGIPEEQVLVAVFHGLPTSAELFILPHQNTSERRKGSEGDLELAVEILFNALNQNLVQFELKPGVEVIVYVTQLTLAPLVDSGAGHSSSAMLMLLSVVFVGLAVFLIYKFKRKIPWINIYAQVQHDKEQEMIGSVSQSENAPKITLSEFTDPEELMDKELDTRVIGSISTISNSESTKEIPNCTSV</sequence>
<feature type="compositionally biased region" description="Gly residues" evidence="14">
    <location>
        <begin position="136"/>
        <end position="146"/>
    </location>
</feature>
<evidence type="ECO:0000256" key="15">
    <source>
        <dbReference type="SAM" id="Phobius"/>
    </source>
</evidence>
<evidence type="ECO:0000256" key="10">
    <source>
        <dbReference type="ARBA" id="ARBA00034105"/>
    </source>
</evidence>
<evidence type="ECO:0000256" key="14">
    <source>
        <dbReference type="SAM" id="MobiDB-lite"/>
    </source>
</evidence>
<dbReference type="GO" id="GO:0050806">
    <property type="term" value="P:positive regulation of synaptic transmission"/>
    <property type="evidence" value="ECO:0007669"/>
    <property type="project" value="Ensembl"/>
</dbReference>
<dbReference type="InterPro" id="IPR015943">
    <property type="entry name" value="WD40/YVTN_repeat-like_dom_sf"/>
</dbReference>
<evidence type="ECO:0000313" key="18">
    <source>
        <dbReference type="Proteomes" id="UP000472272"/>
    </source>
</evidence>
<dbReference type="Pfam" id="PF15902">
    <property type="entry name" value="Sortilin-Vps10"/>
    <property type="match status" value="1"/>
</dbReference>
<evidence type="ECO:0000256" key="3">
    <source>
        <dbReference type="ARBA" id="ARBA00022692"/>
    </source>
</evidence>
<keyword evidence="5" id="KW-0677">Repeat</keyword>
<dbReference type="Pfam" id="PF15901">
    <property type="entry name" value="Sortilin_C"/>
    <property type="match status" value="1"/>
</dbReference>
<reference evidence="17" key="3">
    <citation type="submission" date="2025-09" db="UniProtKB">
        <authorList>
            <consortium name="Ensembl"/>
        </authorList>
    </citation>
    <scope>IDENTIFICATION</scope>
</reference>
<dbReference type="InterPro" id="IPR031777">
    <property type="entry name" value="Sortilin_C"/>
</dbReference>
<feature type="region of interest" description="Disordered" evidence="14">
    <location>
        <begin position="60"/>
        <end position="273"/>
    </location>
</feature>
<evidence type="ECO:0000256" key="9">
    <source>
        <dbReference type="ARBA" id="ARBA00023180"/>
    </source>
</evidence>
<keyword evidence="9" id="KW-0325">Glycoprotein</keyword>
<dbReference type="FunFam" id="2.130.10.10:FF:000388">
    <property type="entry name" value="VPS10 domain-containing receptor SorCS3"/>
    <property type="match status" value="1"/>
</dbReference>
<dbReference type="OMA" id="RRNDGNC"/>
<keyword evidence="3 15" id="KW-0812">Transmembrane</keyword>
<dbReference type="SUPFAM" id="SSF110296">
    <property type="entry name" value="Oligoxyloglucan reducing end-specific cellobiohydrolase"/>
    <property type="match status" value="1"/>
</dbReference>
<dbReference type="InterPro" id="IPR035986">
    <property type="entry name" value="PKD_dom_sf"/>
</dbReference>
<dbReference type="GO" id="GO:1900452">
    <property type="term" value="P:regulation of long-term synaptic depression"/>
    <property type="evidence" value="ECO:0007669"/>
    <property type="project" value="Ensembl"/>
</dbReference>
<proteinExistence type="inferred from homology"/>
<comment type="subunit">
    <text evidence="13">Homodimer. Interacts with NGF. Interacts with DLG4/PSD95 and PICK1.</text>
</comment>
<dbReference type="GO" id="GO:0098839">
    <property type="term" value="C:postsynaptic density membrane"/>
    <property type="evidence" value="ECO:0007669"/>
    <property type="project" value="Ensembl"/>
</dbReference>
<evidence type="ECO:0000313" key="17">
    <source>
        <dbReference type="Ensembl" id="ENSPMRP00000005236.1"/>
    </source>
</evidence>
<reference evidence="17" key="2">
    <citation type="submission" date="2025-08" db="UniProtKB">
        <authorList>
            <consortium name="Ensembl"/>
        </authorList>
    </citation>
    <scope>IDENTIFICATION</scope>
</reference>
<evidence type="ECO:0000256" key="8">
    <source>
        <dbReference type="ARBA" id="ARBA00023136"/>
    </source>
</evidence>
<keyword evidence="18" id="KW-1185">Reference proteome</keyword>
<dbReference type="Gene3D" id="2.60.40.10">
    <property type="entry name" value="Immunoglobulins"/>
    <property type="match status" value="1"/>
</dbReference>
<organism evidence="17 18">
    <name type="scientific">Podarcis muralis</name>
    <name type="common">Wall lizard</name>
    <name type="synonym">Lacerta muralis</name>
    <dbReference type="NCBI Taxonomy" id="64176"/>
    <lineage>
        <taxon>Eukaryota</taxon>
        <taxon>Metazoa</taxon>
        <taxon>Chordata</taxon>
        <taxon>Craniata</taxon>
        <taxon>Vertebrata</taxon>
        <taxon>Euteleostomi</taxon>
        <taxon>Lepidosauria</taxon>
        <taxon>Squamata</taxon>
        <taxon>Bifurcata</taxon>
        <taxon>Unidentata</taxon>
        <taxon>Episquamata</taxon>
        <taxon>Laterata</taxon>
        <taxon>Lacertibaenia</taxon>
        <taxon>Lacertidae</taxon>
        <taxon>Podarcis</taxon>
    </lineage>
</organism>
<evidence type="ECO:0000259" key="16">
    <source>
        <dbReference type="PROSITE" id="PS50093"/>
    </source>
</evidence>
<protein>
    <recommendedName>
        <fullName evidence="12">VPS10 domain-containing receptor SorCS3</fullName>
    </recommendedName>
</protein>
<accession>A0A670I060</accession>
<evidence type="ECO:0000256" key="7">
    <source>
        <dbReference type="ARBA" id="ARBA00023018"/>
    </source>
</evidence>
<feature type="compositionally biased region" description="Basic and acidic residues" evidence="14">
    <location>
        <begin position="116"/>
        <end position="127"/>
    </location>
</feature>
<evidence type="ECO:0000256" key="12">
    <source>
        <dbReference type="ARBA" id="ARBA00074086"/>
    </source>
</evidence>
<dbReference type="CDD" id="cd00146">
    <property type="entry name" value="PKD"/>
    <property type="match status" value="1"/>
</dbReference>
<evidence type="ECO:0000256" key="11">
    <source>
        <dbReference type="ARBA" id="ARBA00060372"/>
    </source>
</evidence>
<dbReference type="GO" id="GO:0007612">
    <property type="term" value="P:learning"/>
    <property type="evidence" value="ECO:0007669"/>
    <property type="project" value="Ensembl"/>
</dbReference>
<dbReference type="FunFam" id="3.30.60.270:FF:000001">
    <property type="entry name" value="Sortilin related VPS10 domain containing receptor 1"/>
    <property type="match status" value="1"/>
</dbReference>
<dbReference type="InterPro" id="IPR050310">
    <property type="entry name" value="VPS10-sortilin"/>
</dbReference>
<dbReference type="PROSITE" id="PS50093">
    <property type="entry name" value="PKD"/>
    <property type="match status" value="1"/>
</dbReference>
<keyword evidence="6 15" id="KW-1133">Transmembrane helix</keyword>
<dbReference type="Proteomes" id="UP000472272">
    <property type="component" value="Chromosome 5"/>
</dbReference>
<feature type="compositionally biased region" description="Low complexity" evidence="14">
    <location>
        <begin position="147"/>
        <end position="157"/>
    </location>
</feature>
<name>A0A670I060_PODMU</name>
<dbReference type="GO" id="GO:0007613">
    <property type="term" value="P:memory"/>
    <property type="evidence" value="ECO:0007669"/>
    <property type="project" value="Ensembl"/>
</dbReference>
<dbReference type="FunFam" id="2.10.70.80:FF:000001">
    <property type="entry name" value="Sortilin-related VPS10 domain-containing receptor 1"/>
    <property type="match status" value="1"/>
</dbReference>
<dbReference type="SUPFAM" id="SSF49299">
    <property type="entry name" value="PKD domain"/>
    <property type="match status" value="2"/>
</dbReference>
<feature type="domain" description="PKD" evidence="16">
    <location>
        <begin position="957"/>
        <end position="1002"/>
    </location>
</feature>
<dbReference type="GO" id="GO:0099170">
    <property type="term" value="P:postsynaptic modulation of chemical synaptic transmission"/>
    <property type="evidence" value="ECO:0007669"/>
    <property type="project" value="Ensembl"/>
</dbReference>